<keyword evidence="12" id="KW-0251">Elongation factor</keyword>
<dbReference type="PANTHER" id="PTHR30437">
    <property type="entry name" value="TRANSCRIPTION ELONGATION FACTOR GREA"/>
    <property type="match status" value="1"/>
</dbReference>
<dbReference type="InterPro" id="IPR023459">
    <property type="entry name" value="Tscrpt_elong_fac_GreA/B_fam"/>
</dbReference>
<dbReference type="GO" id="GO:0003677">
    <property type="term" value="F:DNA binding"/>
    <property type="evidence" value="ECO:0007669"/>
    <property type="project" value="UniProtKB-UniRule"/>
</dbReference>
<dbReference type="InParanoid" id="F2LWW0"/>
<keyword evidence="3 8" id="KW-0805">Transcription regulation</keyword>
<evidence type="ECO:0000256" key="8">
    <source>
        <dbReference type="HAMAP-Rule" id="MF_00105"/>
    </source>
</evidence>
<evidence type="ECO:0000259" key="10">
    <source>
        <dbReference type="Pfam" id="PF01272"/>
    </source>
</evidence>
<keyword evidence="5 8" id="KW-0804">Transcription</keyword>
<feature type="domain" description="Transcription elongation factor GreA/GreB C-terminal" evidence="10">
    <location>
        <begin position="82"/>
        <end position="156"/>
    </location>
</feature>
<dbReference type="GO" id="GO:0006354">
    <property type="term" value="P:DNA-templated transcription elongation"/>
    <property type="evidence" value="ECO:0007669"/>
    <property type="project" value="TreeGrafter"/>
</dbReference>
<dbReference type="NCBIfam" id="NF001263">
    <property type="entry name" value="PRK00226.1-4"/>
    <property type="match status" value="1"/>
</dbReference>
<dbReference type="PROSITE" id="PS00830">
    <property type="entry name" value="GREAB_2"/>
    <property type="match status" value="1"/>
</dbReference>
<dbReference type="Pfam" id="PF01272">
    <property type="entry name" value="GreA_GreB"/>
    <property type="match status" value="1"/>
</dbReference>
<sequence>MAEKMLITPEGYRKLLEEMEDLQKNQRPAIIKEIEEARAKGDLSENAEYHAAKEKHALIENRISELSKKINNAQVVDPETVPKDRVNFGCKVILYDIEKEEEIEYMIVGEDESDPENGKISINSPIARSLLGKQEGDEVEVKVPAGVRRFEIEEIK</sequence>
<dbReference type="InterPro" id="IPR018151">
    <property type="entry name" value="TF_GreA/GreB_CS"/>
</dbReference>
<proteinExistence type="inferred from homology"/>
<keyword evidence="12" id="KW-0648">Protein biosynthesis</keyword>
<dbReference type="Gene3D" id="1.10.287.180">
    <property type="entry name" value="Transcription elongation factor, GreA/GreB, N-terminal domain"/>
    <property type="match status" value="1"/>
</dbReference>
<dbReference type="NCBIfam" id="NF001261">
    <property type="entry name" value="PRK00226.1-2"/>
    <property type="match status" value="1"/>
</dbReference>
<organism evidence="12 13">
    <name type="scientific">Hippea maritima (strain ATCC 700847 / DSM 10411 / MH2)</name>
    <dbReference type="NCBI Taxonomy" id="760142"/>
    <lineage>
        <taxon>Bacteria</taxon>
        <taxon>Pseudomonadati</taxon>
        <taxon>Campylobacterota</taxon>
        <taxon>Desulfurellia</taxon>
        <taxon>Desulfurellales</taxon>
        <taxon>Hippeaceae</taxon>
        <taxon>Hippea</taxon>
    </lineage>
</organism>
<dbReference type="OrthoDB" id="9808774at2"/>
<dbReference type="RefSeq" id="WP_013682181.1">
    <property type="nucleotide sequence ID" value="NC_015318.1"/>
</dbReference>
<dbReference type="GO" id="GO:0070063">
    <property type="term" value="F:RNA polymerase binding"/>
    <property type="evidence" value="ECO:0007669"/>
    <property type="project" value="InterPro"/>
</dbReference>
<dbReference type="InterPro" id="IPR001437">
    <property type="entry name" value="Tscrpt_elong_fac_GreA/B_C"/>
</dbReference>
<dbReference type="InterPro" id="IPR006359">
    <property type="entry name" value="Tscrpt_elong_fac_GreA"/>
</dbReference>
<dbReference type="Gene3D" id="3.10.50.30">
    <property type="entry name" value="Transcription elongation factor, GreA/GreB, C-terminal domain"/>
    <property type="match status" value="1"/>
</dbReference>
<dbReference type="GO" id="GO:0003746">
    <property type="term" value="F:translation elongation factor activity"/>
    <property type="evidence" value="ECO:0007669"/>
    <property type="project" value="UniProtKB-KW"/>
</dbReference>
<reference evidence="12 13" key="1">
    <citation type="journal article" date="2011" name="Stand. Genomic Sci.">
        <title>Complete genome sequence of the thermophilic sulfur-reducer Hippea maritima type strain (MH(2)).</title>
        <authorList>
            <person name="Huntemann M."/>
            <person name="Lu M."/>
            <person name="Nolan M."/>
            <person name="Lapidus A."/>
            <person name="Lucas S."/>
            <person name="Hammon N."/>
            <person name="Deshpande S."/>
            <person name="Cheng J.F."/>
            <person name="Tapia R."/>
            <person name="Han C."/>
            <person name="Goodwin L."/>
            <person name="Pitluck S."/>
            <person name="Liolios K."/>
            <person name="Pagani I."/>
            <person name="Ivanova N."/>
            <person name="Ovchinikova G."/>
            <person name="Pati A."/>
            <person name="Chen A."/>
            <person name="Palaniappan K."/>
            <person name="Land M."/>
            <person name="Hauser L."/>
            <person name="Jeffries C.D."/>
            <person name="Detter J.C."/>
            <person name="Brambilla E.M."/>
            <person name="Rohde M."/>
            <person name="Spring S."/>
            <person name="Goker M."/>
            <person name="Woyke T."/>
            <person name="Bristow J."/>
            <person name="Eisen J.A."/>
            <person name="Markowitz V."/>
            <person name="Hugenholtz P."/>
            <person name="Kyrpides N.C."/>
            <person name="Klenk H.P."/>
            <person name="Mavromatis K."/>
        </authorList>
    </citation>
    <scope>NUCLEOTIDE SEQUENCE [LARGE SCALE GENOMIC DNA]</scope>
    <source>
        <strain evidence="13">ATCC 700847 / DSM 10411 / MH2</strain>
    </source>
</reference>
<dbReference type="FunCoup" id="F2LWW0">
    <property type="interactions" value="416"/>
</dbReference>
<dbReference type="PANTHER" id="PTHR30437:SF4">
    <property type="entry name" value="TRANSCRIPTION ELONGATION FACTOR GREA"/>
    <property type="match status" value="1"/>
</dbReference>
<evidence type="ECO:0000256" key="6">
    <source>
        <dbReference type="ARBA" id="ARBA00024916"/>
    </source>
</evidence>
<keyword evidence="13" id="KW-1185">Reference proteome</keyword>
<comment type="similarity">
    <text evidence="1 8 9">Belongs to the GreA/GreB family.</text>
</comment>
<dbReference type="eggNOG" id="COG0782">
    <property type="taxonomic scope" value="Bacteria"/>
</dbReference>
<dbReference type="KEGG" id="hmr:Hipma_1182"/>
<dbReference type="Pfam" id="PF03449">
    <property type="entry name" value="GreA_GreB_N"/>
    <property type="match status" value="1"/>
</dbReference>
<dbReference type="InterPro" id="IPR036805">
    <property type="entry name" value="Tscrpt_elong_fac_GreA/B_N_sf"/>
</dbReference>
<dbReference type="InterPro" id="IPR022691">
    <property type="entry name" value="Tscrpt_elong_fac_GreA/B_N"/>
</dbReference>
<dbReference type="FunFam" id="1.10.287.180:FF:000001">
    <property type="entry name" value="Transcription elongation factor GreA"/>
    <property type="match status" value="1"/>
</dbReference>
<dbReference type="HAMAP" id="MF_00105">
    <property type="entry name" value="GreA_GreB"/>
    <property type="match status" value="1"/>
</dbReference>
<dbReference type="Proteomes" id="UP000008139">
    <property type="component" value="Chromosome"/>
</dbReference>
<dbReference type="STRING" id="760142.Hipma_1182"/>
<comment type="function">
    <text evidence="6 8 9">Necessary for efficient RNA polymerase transcription elongation past template-encoded arresting sites. The arresting sites in DNA have the property of trapping a certain fraction of elongating RNA polymerases that pass through, resulting in locked ternary complexes. Cleavage of the nascent transcript by cleavage factors such as GreA or GreB allows the resumption of elongation from the new 3'terminus. GreA releases sequences of 2 to 3 nucleotides.</text>
</comment>
<evidence type="ECO:0000256" key="9">
    <source>
        <dbReference type="RuleBase" id="RU000556"/>
    </source>
</evidence>
<gene>
    <name evidence="8" type="primary">greA</name>
    <name evidence="12" type="ordered locus">Hipma_1182</name>
</gene>
<dbReference type="SUPFAM" id="SSF46557">
    <property type="entry name" value="GreA transcript cleavage protein, N-terminal domain"/>
    <property type="match status" value="1"/>
</dbReference>
<evidence type="ECO:0000256" key="3">
    <source>
        <dbReference type="ARBA" id="ARBA00023015"/>
    </source>
</evidence>
<protein>
    <recommendedName>
        <fullName evidence="2 8">Transcription elongation factor GreA</fullName>
    </recommendedName>
    <alternativeName>
        <fullName evidence="7 8">Transcript cleavage factor GreA</fullName>
    </alternativeName>
</protein>
<dbReference type="InterPro" id="IPR036953">
    <property type="entry name" value="GreA/GreB_C_sf"/>
</dbReference>
<evidence type="ECO:0000313" key="13">
    <source>
        <dbReference type="Proteomes" id="UP000008139"/>
    </source>
</evidence>
<accession>F2LWW0</accession>
<evidence type="ECO:0000256" key="5">
    <source>
        <dbReference type="ARBA" id="ARBA00023163"/>
    </source>
</evidence>
<evidence type="ECO:0000256" key="2">
    <source>
        <dbReference type="ARBA" id="ARBA00013729"/>
    </source>
</evidence>
<dbReference type="FunFam" id="3.10.50.30:FF:000001">
    <property type="entry name" value="Transcription elongation factor GreA"/>
    <property type="match status" value="1"/>
</dbReference>
<evidence type="ECO:0000313" key="12">
    <source>
        <dbReference type="EMBL" id="AEA34144.1"/>
    </source>
</evidence>
<evidence type="ECO:0000256" key="1">
    <source>
        <dbReference type="ARBA" id="ARBA00008213"/>
    </source>
</evidence>
<dbReference type="SUPFAM" id="SSF54534">
    <property type="entry name" value="FKBP-like"/>
    <property type="match status" value="1"/>
</dbReference>
<keyword evidence="4 8" id="KW-0238">DNA-binding</keyword>
<evidence type="ECO:0000256" key="7">
    <source>
        <dbReference type="ARBA" id="ARBA00030776"/>
    </source>
</evidence>
<evidence type="ECO:0000256" key="4">
    <source>
        <dbReference type="ARBA" id="ARBA00023125"/>
    </source>
</evidence>
<name>F2LWW0_HIPMA</name>
<feature type="domain" description="Transcription elongation factor GreA/GreB N-terminal" evidence="11">
    <location>
        <begin position="6"/>
        <end position="75"/>
    </location>
</feature>
<dbReference type="HOGENOM" id="CLU_101379_2_0_7"/>
<dbReference type="NCBIfam" id="TIGR01462">
    <property type="entry name" value="greA"/>
    <property type="match status" value="1"/>
</dbReference>
<reference evidence="13" key="2">
    <citation type="submission" date="2011-03" db="EMBL/GenBank/DDBJ databases">
        <title>The complete genome of Hippea maritima DSM 10411.</title>
        <authorList>
            <consortium name="US DOE Joint Genome Institute (JGI-PGF)"/>
            <person name="Lucas S."/>
            <person name="Copeland A."/>
            <person name="Lapidus A."/>
            <person name="Bruce D."/>
            <person name="Goodwin L."/>
            <person name="Pitluck S."/>
            <person name="Peters L."/>
            <person name="Kyrpides N."/>
            <person name="Mavromatis K."/>
            <person name="Pagani I."/>
            <person name="Ivanova N."/>
            <person name="Mikhailova N."/>
            <person name="Lu M."/>
            <person name="Detter J.C."/>
            <person name="Tapia R."/>
            <person name="Han C."/>
            <person name="Land M."/>
            <person name="Hauser L."/>
            <person name="Markowitz V."/>
            <person name="Cheng J.-F."/>
            <person name="Hugenholtz P."/>
            <person name="Woyke T."/>
            <person name="Wu D."/>
            <person name="Spring S."/>
            <person name="Schroeder M."/>
            <person name="Brambilla E."/>
            <person name="Klenk H.-P."/>
            <person name="Eisen J.A."/>
        </authorList>
    </citation>
    <scope>NUCLEOTIDE SEQUENCE [LARGE SCALE GENOMIC DNA]</scope>
    <source>
        <strain evidence="13">ATCC 700847 / DSM 10411 / MH2</strain>
    </source>
</reference>
<dbReference type="AlphaFoldDB" id="F2LWW0"/>
<evidence type="ECO:0000259" key="11">
    <source>
        <dbReference type="Pfam" id="PF03449"/>
    </source>
</evidence>
<dbReference type="EMBL" id="CP002606">
    <property type="protein sequence ID" value="AEA34144.1"/>
    <property type="molecule type" value="Genomic_DNA"/>
</dbReference>
<dbReference type="GO" id="GO:0032784">
    <property type="term" value="P:regulation of DNA-templated transcription elongation"/>
    <property type="evidence" value="ECO:0007669"/>
    <property type="project" value="UniProtKB-UniRule"/>
</dbReference>
<dbReference type="InterPro" id="IPR028624">
    <property type="entry name" value="Tscrpt_elong_fac_GreA/B"/>
</dbReference>
<dbReference type="PIRSF" id="PIRSF006092">
    <property type="entry name" value="GreA_GreB"/>
    <property type="match status" value="1"/>
</dbReference>